<dbReference type="RefSeq" id="WP_182663533.1">
    <property type="nucleotide sequence ID" value="NZ_JACIVI010000002.1"/>
</dbReference>
<protein>
    <submittedName>
        <fullName evidence="1">Sulfur carrier protein ThiS</fullName>
    </submittedName>
</protein>
<comment type="caution">
    <text evidence="1">The sequence shown here is derived from an EMBL/GenBank/DDBJ whole genome shotgun (WGS) entry which is preliminary data.</text>
</comment>
<dbReference type="InterPro" id="IPR003749">
    <property type="entry name" value="ThiS/MoaD-like"/>
</dbReference>
<dbReference type="Pfam" id="PF02597">
    <property type="entry name" value="ThiS"/>
    <property type="match status" value="1"/>
</dbReference>
<dbReference type="CDD" id="cd00565">
    <property type="entry name" value="Ubl_ThiS"/>
    <property type="match status" value="1"/>
</dbReference>
<dbReference type="Proteomes" id="UP000586093">
    <property type="component" value="Unassembled WGS sequence"/>
</dbReference>
<evidence type="ECO:0000313" key="1">
    <source>
        <dbReference type="EMBL" id="MBB1162028.1"/>
    </source>
</evidence>
<dbReference type="Gene3D" id="3.10.20.30">
    <property type="match status" value="1"/>
</dbReference>
<dbReference type="InterPro" id="IPR016155">
    <property type="entry name" value="Mopterin_synth/thiamin_S_b"/>
</dbReference>
<organism evidence="1 2">
    <name type="scientific">Aquariibacter albus</name>
    <dbReference type="NCBI Taxonomy" id="2759899"/>
    <lineage>
        <taxon>Bacteria</taxon>
        <taxon>Pseudomonadati</taxon>
        <taxon>Pseudomonadota</taxon>
        <taxon>Betaproteobacteria</taxon>
        <taxon>Burkholderiales</taxon>
        <taxon>Sphaerotilaceae</taxon>
        <taxon>Aquariibacter</taxon>
    </lineage>
</organism>
<sequence>MSPLPEAALVLLDGEPRPLVPGTTLAALLEAEGPPATAIATAVNGRFVPRTARAGLLLQPGDVVLRFQAIVGG</sequence>
<dbReference type="EMBL" id="JACIVI010000002">
    <property type="protein sequence ID" value="MBB1162028.1"/>
    <property type="molecule type" value="Genomic_DNA"/>
</dbReference>
<accession>A0A839HR06</accession>
<reference evidence="1 2" key="1">
    <citation type="submission" date="2020-08" db="EMBL/GenBank/DDBJ databases">
        <title>Aquariorum lacteus gen. nov., sp. nov., a new member of the family Comamonadaceae, isolated from freshwater aquarium.</title>
        <authorList>
            <person name="Chun S.-J."/>
        </authorList>
    </citation>
    <scope>NUCLEOTIDE SEQUENCE [LARGE SCALE GENOMIC DNA]</scope>
    <source>
        <strain evidence="1 2">SJAQ100</strain>
    </source>
</reference>
<proteinExistence type="predicted"/>
<dbReference type="InterPro" id="IPR012675">
    <property type="entry name" value="Beta-grasp_dom_sf"/>
</dbReference>
<keyword evidence="2" id="KW-1185">Reference proteome</keyword>
<dbReference type="AlphaFoldDB" id="A0A839HR06"/>
<name>A0A839HR06_9BURK</name>
<evidence type="ECO:0000313" key="2">
    <source>
        <dbReference type="Proteomes" id="UP000586093"/>
    </source>
</evidence>
<dbReference type="SUPFAM" id="SSF54285">
    <property type="entry name" value="MoaD/ThiS"/>
    <property type="match status" value="1"/>
</dbReference>
<dbReference type="NCBIfam" id="TIGR01683">
    <property type="entry name" value="thiS"/>
    <property type="match status" value="1"/>
</dbReference>
<dbReference type="InterPro" id="IPR010035">
    <property type="entry name" value="Thi_S"/>
</dbReference>
<gene>
    <name evidence="1" type="primary">thiS</name>
    <name evidence="1" type="ORF">H4F90_08550</name>
</gene>